<dbReference type="NCBIfam" id="TIGR00198">
    <property type="entry name" value="cat_per_HPI"/>
    <property type="match status" value="1"/>
</dbReference>
<evidence type="ECO:0000256" key="3">
    <source>
        <dbReference type="ARBA" id="ARBA00022723"/>
    </source>
</evidence>
<keyword evidence="2 8" id="KW-0349">Heme</keyword>
<dbReference type="RefSeq" id="WP_275813727.1">
    <property type="nucleotide sequence ID" value="NZ_BAAANM010000001.1"/>
</dbReference>
<comment type="subunit">
    <text evidence="8">Homodimer or homotetramer.</text>
</comment>
<evidence type="ECO:0000313" key="12">
    <source>
        <dbReference type="EMBL" id="MDF2256837.1"/>
    </source>
</evidence>
<evidence type="ECO:0000256" key="10">
    <source>
        <dbReference type="SAM" id="MobiDB-lite"/>
    </source>
</evidence>
<evidence type="ECO:0000256" key="4">
    <source>
        <dbReference type="ARBA" id="ARBA00023002"/>
    </source>
</evidence>
<feature type="region of interest" description="Disordered" evidence="10">
    <location>
        <begin position="354"/>
        <end position="375"/>
    </location>
</feature>
<dbReference type="PRINTS" id="PR00460">
    <property type="entry name" value="BPEROXIDASE"/>
</dbReference>
<feature type="domain" description="Plant heme peroxidase family profile" evidence="11">
    <location>
        <begin position="142"/>
        <end position="437"/>
    </location>
</feature>
<protein>
    <recommendedName>
        <fullName evidence="8 9">Catalase-peroxidase</fullName>
        <shortName evidence="8">CP</shortName>
        <ecNumber evidence="8 9">1.11.1.21</ecNumber>
    </recommendedName>
    <alternativeName>
        <fullName evidence="8">Peroxidase/catalase</fullName>
    </alternativeName>
</protein>
<comment type="catalytic activity">
    <reaction evidence="8 9">
        <text>H2O2 + AH2 = A + 2 H2O</text>
        <dbReference type="Rhea" id="RHEA:30275"/>
        <dbReference type="ChEBI" id="CHEBI:13193"/>
        <dbReference type="ChEBI" id="CHEBI:15377"/>
        <dbReference type="ChEBI" id="CHEBI:16240"/>
        <dbReference type="ChEBI" id="CHEBI:17499"/>
        <dbReference type="EC" id="1.11.1.21"/>
    </reaction>
</comment>
<dbReference type="InterPro" id="IPR019793">
    <property type="entry name" value="Peroxidases_heam-ligand_BS"/>
</dbReference>
<comment type="cofactor">
    <cofactor evidence="8">
        <name>heme b</name>
        <dbReference type="ChEBI" id="CHEBI:60344"/>
    </cofactor>
    <text evidence="8">Binds 1 heme b (iron(II)-protoporphyrin IX) group per dimer.</text>
</comment>
<dbReference type="CDD" id="cd00649">
    <property type="entry name" value="catalase_peroxidase_1"/>
    <property type="match status" value="1"/>
</dbReference>
<reference evidence="12 13" key="1">
    <citation type="submission" date="2023-03" db="EMBL/GenBank/DDBJ databases">
        <title>Draft genome sequence of type strain Streptomyces ferralitis JCM 14344.</title>
        <authorList>
            <person name="Klaysubun C."/>
            <person name="Duangmal K."/>
        </authorList>
    </citation>
    <scope>NUCLEOTIDE SEQUENCE [LARGE SCALE GENOMIC DNA]</scope>
    <source>
        <strain evidence="12 13">JCM 14344</strain>
    </source>
</reference>
<feature type="site" description="Transition state stabilizer" evidence="8">
    <location>
        <position position="105"/>
    </location>
</feature>
<feature type="active site" description="Proton acceptor" evidence="8">
    <location>
        <position position="109"/>
    </location>
</feature>
<dbReference type="InterPro" id="IPR010255">
    <property type="entry name" value="Haem_peroxidase_sf"/>
</dbReference>
<evidence type="ECO:0000313" key="13">
    <source>
        <dbReference type="Proteomes" id="UP001220022"/>
    </source>
</evidence>
<evidence type="ECO:0000256" key="2">
    <source>
        <dbReference type="ARBA" id="ARBA00022617"/>
    </source>
</evidence>
<dbReference type="InterPro" id="IPR000763">
    <property type="entry name" value="Catalase_peroxidase"/>
</dbReference>
<feature type="region of interest" description="Disordered" evidence="10">
    <location>
        <begin position="14"/>
        <end position="37"/>
    </location>
</feature>
<dbReference type="InterPro" id="IPR002016">
    <property type="entry name" value="Haem_peroxidase"/>
</dbReference>
<dbReference type="CDD" id="cd08200">
    <property type="entry name" value="catalase_peroxidase_2"/>
    <property type="match status" value="1"/>
</dbReference>
<dbReference type="EC" id="1.11.1.21" evidence="8 9"/>
<dbReference type="HAMAP" id="MF_01961">
    <property type="entry name" value="Catal_peroxid"/>
    <property type="match status" value="1"/>
</dbReference>
<dbReference type="Gene3D" id="1.10.520.10">
    <property type="match status" value="2"/>
</dbReference>
<evidence type="ECO:0000256" key="9">
    <source>
        <dbReference type="RuleBase" id="RU003451"/>
    </source>
</evidence>
<sequence>MSENHDAIVVDAQSEGAGGCPVAHGRAPHPTQGGGNRQWWPERLNLKILATNPAVANPLGEEFDYAEAFKTLDLAVVKQDIAEALTTSQDWWPADFGHYGPFIIRMAWHSAGTYRISDGRGGAGAGQQRFAPLNSWPDNANLDKARRLLWPVKKKYGRSLSWADLMILAGNVALESMGFQTFGFGGGRADVWEPEEDVYWGPESTWLGDERYTGDRELENPLGAVQMGLIYVNPEGPNGNPDPLAAARDVRETFRRMAMNDEETVALVAGGHTFGKTHGAGPADNVGPDPEAASLEEQGLGWRNSFGTGKGGDAITSGLEGTWTNTPTTWDNSFFEILFGYEWELFKSPAGAHQWRPKEGAGAGTVPDAHDPSKSHAPTMLTTDLALRFDPVYEQISRRFLENPEEFADAFARAWFKLTHRDMGPVVRYLGPEVPSETLLWQDPLPTVTHELIGTDDIASLKGQILASDLSVPQLVSTAWASASSFRGSDKRGGANGARIRLEPQRGWEVNDPDQLATVLRTLEGIQQSFNAAQTGGKQISLADLIVLAGAAAVERAAKDAGFDVEVPFTPGRVDASQEQTDVESFAALEPTADGFRNYLGKGNRLPGEYLLLDRANLLTLSAPELTVLVGGLRVLGANHQQSPLGVFTETPGSLTNDFFVNLLDLGTTWKATSEDANTFEGRDAATGEVKWTGSRADLVFGSNSELRALAEVYASDDAKEKFVKDFVAAWDKVMNLDRFDLV</sequence>
<comment type="caution">
    <text evidence="8">Lacks conserved residue(s) required for the propagation of feature annotation.</text>
</comment>
<dbReference type="GO" id="GO:0004601">
    <property type="term" value="F:peroxidase activity"/>
    <property type="evidence" value="ECO:0007669"/>
    <property type="project" value="UniProtKB-KW"/>
</dbReference>
<name>A0ABT5YZ14_9ACTN</name>
<keyword evidence="4 8" id="KW-0560">Oxidoreductase</keyword>
<dbReference type="PROSITE" id="PS50873">
    <property type="entry name" value="PEROXIDASE_4"/>
    <property type="match status" value="1"/>
</dbReference>
<keyword evidence="5 8" id="KW-0408">Iron</keyword>
<dbReference type="PROSITE" id="PS00436">
    <property type="entry name" value="PEROXIDASE_2"/>
    <property type="match status" value="1"/>
</dbReference>
<dbReference type="NCBIfam" id="NF011635">
    <property type="entry name" value="PRK15061.1"/>
    <property type="match status" value="1"/>
</dbReference>
<comment type="PTM">
    <text evidence="8">Formation of the three residue Trp-Tyr-Met cross-link is important for the catalase, but not the peroxidase activity of the enzyme.</text>
</comment>
<evidence type="ECO:0000256" key="1">
    <source>
        <dbReference type="ARBA" id="ARBA00022559"/>
    </source>
</evidence>
<comment type="caution">
    <text evidence="12">The sequence shown here is derived from an EMBL/GenBank/DDBJ whole genome shotgun (WGS) entry which is preliminary data.</text>
</comment>
<dbReference type="SUPFAM" id="SSF48113">
    <property type="entry name" value="Heme-dependent peroxidases"/>
    <property type="match status" value="2"/>
</dbReference>
<comment type="similarity">
    <text evidence="8 9">Belongs to the peroxidase family. Peroxidase/catalase subfamily.</text>
</comment>
<evidence type="ECO:0000259" key="11">
    <source>
        <dbReference type="PROSITE" id="PS50873"/>
    </source>
</evidence>
<evidence type="ECO:0000256" key="6">
    <source>
        <dbReference type="ARBA" id="ARBA00023324"/>
    </source>
</evidence>
<feature type="binding site" description="axial binding residue" evidence="8">
    <location>
        <position position="272"/>
    </location>
    <ligand>
        <name>heme b</name>
        <dbReference type="ChEBI" id="CHEBI:60344"/>
    </ligand>
    <ligandPart>
        <name>Fe</name>
        <dbReference type="ChEBI" id="CHEBI:18248"/>
    </ligandPart>
</feature>
<dbReference type="Pfam" id="PF00141">
    <property type="entry name" value="peroxidase"/>
    <property type="match status" value="2"/>
</dbReference>
<evidence type="ECO:0000256" key="5">
    <source>
        <dbReference type="ARBA" id="ARBA00023004"/>
    </source>
</evidence>
<dbReference type="PANTHER" id="PTHR30555:SF0">
    <property type="entry name" value="CATALASE-PEROXIDASE"/>
    <property type="match status" value="1"/>
</dbReference>
<dbReference type="PRINTS" id="PR00458">
    <property type="entry name" value="PEROXIDASE"/>
</dbReference>
<organism evidence="12 13">
    <name type="scientific">Streptantibioticus ferralitis</name>
    <dbReference type="NCBI Taxonomy" id="236510"/>
    <lineage>
        <taxon>Bacteria</taxon>
        <taxon>Bacillati</taxon>
        <taxon>Actinomycetota</taxon>
        <taxon>Actinomycetes</taxon>
        <taxon>Kitasatosporales</taxon>
        <taxon>Streptomycetaceae</taxon>
        <taxon>Streptantibioticus</taxon>
    </lineage>
</organism>
<dbReference type="PROSITE" id="PS00435">
    <property type="entry name" value="PEROXIDASE_1"/>
    <property type="match status" value="1"/>
</dbReference>
<evidence type="ECO:0000256" key="7">
    <source>
        <dbReference type="ARBA" id="ARBA00049145"/>
    </source>
</evidence>
<keyword evidence="3 8" id="KW-0479">Metal-binding</keyword>
<comment type="function">
    <text evidence="8">Bifunctional enzyme with both catalase and broad-spectrum peroxidase activity.</text>
</comment>
<keyword evidence="1 8" id="KW-0575">Peroxidase</keyword>
<dbReference type="PANTHER" id="PTHR30555">
    <property type="entry name" value="HYDROPEROXIDASE I, BIFUNCTIONAL CATALASE-PEROXIDASE"/>
    <property type="match status" value="1"/>
</dbReference>
<dbReference type="EMBL" id="JARHTQ010000007">
    <property type="protein sequence ID" value="MDF2256837.1"/>
    <property type="molecule type" value="Genomic_DNA"/>
</dbReference>
<comment type="catalytic activity">
    <reaction evidence="7 8 9">
        <text>2 H2O2 = O2 + 2 H2O</text>
        <dbReference type="Rhea" id="RHEA:20309"/>
        <dbReference type="ChEBI" id="CHEBI:15377"/>
        <dbReference type="ChEBI" id="CHEBI:15379"/>
        <dbReference type="ChEBI" id="CHEBI:16240"/>
        <dbReference type="EC" id="1.11.1.21"/>
    </reaction>
</comment>
<dbReference type="Gene3D" id="1.10.420.10">
    <property type="entry name" value="Peroxidase, domain 2"/>
    <property type="match status" value="2"/>
</dbReference>
<keyword evidence="13" id="KW-1185">Reference proteome</keyword>
<feature type="cross-link" description="Tryptophyl-tyrosyl-methioninium (Tyr-Met) (with Trp-108)" evidence="8">
    <location>
        <begin position="231"/>
        <end position="257"/>
    </location>
</feature>
<dbReference type="InterPro" id="IPR019794">
    <property type="entry name" value="Peroxidases_AS"/>
</dbReference>
<dbReference type="Proteomes" id="UP001220022">
    <property type="component" value="Unassembled WGS sequence"/>
</dbReference>
<gene>
    <name evidence="8 12" type="primary">katG</name>
    <name evidence="12" type="ORF">P2L57_14240</name>
</gene>
<proteinExistence type="inferred from homology"/>
<evidence type="ECO:0000256" key="8">
    <source>
        <dbReference type="HAMAP-Rule" id="MF_01961"/>
    </source>
</evidence>
<keyword evidence="6 8" id="KW-0376">Hydrogen peroxide</keyword>
<accession>A0ABT5YZ14</accession>